<dbReference type="Proteomes" id="UP000198211">
    <property type="component" value="Unassembled WGS sequence"/>
</dbReference>
<evidence type="ECO:0000313" key="2">
    <source>
        <dbReference type="Proteomes" id="UP000198211"/>
    </source>
</evidence>
<dbReference type="EMBL" id="NBNE01011143">
    <property type="protein sequence ID" value="OWY96854.1"/>
    <property type="molecule type" value="Genomic_DNA"/>
</dbReference>
<keyword evidence="2" id="KW-1185">Reference proteome</keyword>
<accession>A0A225UUN5</accession>
<evidence type="ECO:0000313" key="1">
    <source>
        <dbReference type="EMBL" id="OWY96854.1"/>
    </source>
</evidence>
<feature type="non-terminal residue" evidence="1">
    <location>
        <position position="1"/>
    </location>
</feature>
<protein>
    <recommendedName>
        <fullName evidence="3">CCHC-type domain-containing protein</fullName>
    </recommendedName>
</protein>
<proteinExistence type="predicted"/>
<name>A0A225UUN5_9STRA</name>
<organism evidence="1 2">
    <name type="scientific">Phytophthora megakarya</name>
    <dbReference type="NCBI Taxonomy" id="4795"/>
    <lineage>
        <taxon>Eukaryota</taxon>
        <taxon>Sar</taxon>
        <taxon>Stramenopiles</taxon>
        <taxon>Oomycota</taxon>
        <taxon>Peronosporomycetes</taxon>
        <taxon>Peronosporales</taxon>
        <taxon>Peronosporaceae</taxon>
        <taxon>Phytophthora</taxon>
    </lineage>
</organism>
<sequence length="240" mass="28129">HIIFWTREMASKWSREFSTLLFRNRRFPLRNIHEQESSAAIETTQRSSVVWARQLGADGIRNELPRERYHVRLLYLSRYLDEAAIDAYIQANFTGTYYTSHEPTTANQMLQTDTWDPFFKSNHCPQFLEGVRFIDWDGTKILVHHVSRSPAPPCFACGAVGHMRTMCNVEDDFWRTHYSLQVTASEIDDLQHNPSTVTSLRTSWINFGSMTKQWIYLPRHSKEAMGGWKLHPFPKTHHNL</sequence>
<gene>
    <name evidence="1" type="ORF">PHMEG_00032770</name>
</gene>
<reference evidence="2" key="1">
    <citation type="submission" date="2017-03" db="EMBL/GenBank/DDBJ databases">
        <title>Phytopthora megakarya and P. palmivora, two closely related causual agents of cacao black pod achieved similar genome size and gene model numbers by different mechanisms.</title>
        <authorList>
            <person name="Ali S."/>
            <person name="Shao J."/>
            <person name="Larry D.J."/>
            <person name="Kronmiller B."/>
            <person name="Shen D."/>
            <person name="Strem M.D."/>
            <person name="Melnick R.L."/>
            <person name="Guiltinan M.J."/>
            <person name="Tyler B.M."/>
            <person name="Meinhardt L.W."/>
            <person name="Bailey B.A."/>
        </authorList>
    </citation>
    <scope>NUCLEOTIDE SEQUENCE [LARGE SCALE GENOMIC DNA]</scope>
    <source>
        <strain evidence="2">zdho120</strain>
    </source>
</reference>
<evidence type="ECO:0008006" key="3">
    <source>
        <dbReference type="Google" id="ProtNLM"/>
    </source>
</evidence>
<dbReference type="AlphaFoldDB" id="A0A225UUN5"/>
<dbReference type="OrthoDB" id="121416at2759"/>
<comment type="caution">
    <text evidence="1">The sequence shown here is derived from an EMBL/GenBank/DDBJ whole genome shotgun (WGS) entry which is preliminary data.</text>
</comment>